<name>A0ABR3EYM5_9AGAR</name>
<sequence length="647" mass="72463">MEISPKPHDDPAVESLPSSSDKVDANPVIDNGIFWVQFPRSDGSSERRPGNPGTYKEIEENSPAKLKEHLRKWCFGIGEALARAFQWHDPTLYALSSLPEGYALYLSNHRGKNDYQLWGHKHHRFRTATEFIEHSIWLFKDSTLNRDNCRCLACTKRPQREITKDLKLRGIFPDVLRKHIRIPCESDYGRTPSATPQTEKHKLSSTRAAGSISPPQLQSPLDSESWRTHHPQTQPQETFPEMAASLSPSLTQPDLGSRPLPSNHHYTRSSPTELSQGSMLHSTTQPCTPARADLEVWTRYNANGSTILGTQLSSEPTQPTAPTYARYIPQWERSFRVGELVHIVLKNPIQIIPESNQKIHLWPAMIVEFAPIKGPFVDAIGIEEEQYHLDFVVELLGFGSLNSVTVVKQDQVVLYSPDHDIELLGMDCSDSELFEAGELPMTYAQAVTRARRLASTWSVAMADNAEKVKLEDGGVGVRTQTIRWGSEQIQPGDFVKIALSRAEHDALVTAGINLALQPDLGLFASVYVLQYRLDEAGTSGELMTTVGLFGLEQVDTDAEEEGPPPQQSSLPDPPAGFRFISLHDEESEVTLSADCITGRYFPGYLAKMLLDEDLPEEEEEILAHLERLWELQGVKMNATVRREFSVV</sequence>
<accession>A0ABR3EYM5</accession>
<feature type="region of interest" description="Disordered" evidence="1">
    <location>
        <begin position="1"/>
        <end position="26"/>
    </location>
</feature>
<feature type="domain" description="Cryptic loci regulator 2 N-terminal" evidence="2">
    <location>
        <begin position="93"/>
        <end position="154"/>
    </location>
</feature>
<evidence type="ECO:0000259" key="2">
    <source>
        <dbReference type="Pfam" id="PF16761"/>
    </source>
</evidence>
<dbReference type="InterPro" id="IPR038986">
    <property type="entry name" value="Clr2"/>
</dbReference>
<dbReference type="EMBL" id="JBAHYK010001466">
    <property type="protein sequence ID" value="KAL0567899.1"/>
    <property type="molecule type" value="Genomic_DNA"/>
</dbReference>
<feature type="region of interest" description="Disordered" evidence="1">
    <location>
        <begin position="186"/>
        <end position="235"/>
    </location>
</feature>
<dbReference type="PANTHER" id="PTHR38046:SF1">
    <property type="entry name" value="CRYPTIC LOCI REGULATOR 2"/>
    <property type="match status" value="1"/>
</dbReference>
<feature type="region of interest" description="Disordered" evidence="1">
    <location>
        <begin position="556"/>
        <end position="575"/>
    </location>
</feature>
<comment type="caution">
    <text evidence="3">The sequence shown here is derived from an EMBL/GenBank/DDBJ whole genome shotgun (WGS) entry which is preliminary data.</text>
</comment>
<protein>
    <recommendedName>
        <fullName evidence="2">Cryptic loci regulator 2 N-terminal domain-containing protein</fullName>
    </recommendedName>
</protein>
<dbReference type="InterPro" id="IPR031915">
    <property type="entry name" value="Clr2_N"/>
</dbReference>
<evidence type="ECO:0000256" key="1">
    <source>
        <dbReference type="SAM" id="MobiDB-lite"/>
    </source>
</evidence>
<organism evidence="3 4">
    <name type="scientific">Marasmius crinis-equi</name>
    <dbReference type="NCBI Taxonomy" id="585013"/>
    <lineage>
        <taxon>Eukaryota</taxon>
        <taxon>Fungi</taxon>
        <taxon>Dikarya</taxon>
        <taxon>Basidiomycota</taxon>
        <taxon>Agaricomycotina</taxon>
        <taxon>Agaricomycetes</taxon>
        <taxon>Agaricomycetidae</taxon>
        <taxon>Agaricales</taxon>
        <taxon>Marasmiineae</taxon>
        <taxon>Marasmiaceae</taxon>
        <taxon>Marasmius</taxon>
    </lineage>
</organism>
<reference evidence="3 4" key="1">
    <citation type="submission" date="2024-02" db="EMBL/GenBank/DDBJ databases">
        <title>A draft genome for the cacao thread blight pathogen Marasmius crinis-equi.</title>
        <authorList>
            <person name="Cohen S.P."/>
            <person name="Baruah I.K."/>
            <person name="Amoako-Attah I."/>
            <person name="Bukari Y."/>
            <person name="Meinhardt L.W."/>
            <person name="Bailey B.A."/>
        </authorList>
    </citation>
    <scope>NUCLEOTIDE SEQUENCE [LARGE SCALE GENOMIC DNA]</scope>
    <source>
        <strain evidence="3 4">GH-76</strain>
    </source>
</reference>
<evidence type="ECO:0000313" key="3">
    <source>
        <dbReference type="EMBL" id="KAL0567899.1"/>
    </source>
</evidence>
<feature type="compositionally biased region" description="Basic and acidic residues" evidence="1">
    <location>
        <begin position="1"/>
        <end position="11"/>
    </location>
</feature>
<feature type="compositionally biased region" description="Polar residues" evidence="1">
    <location>
        <begin position="268"/>
        <end position="286"/>
    </location>
</feature>
<gene>
    <name evidence="3" type="ORF">V5O48_014095</name>
</gene>
<dbReference type="Pfam" id="PF16761">
    <property type="entry name" value="Clr2_transil"/>
    <property type="match status" value="1"/>
</dbReference>
<dbReference type="PANTHER" id="PTHR38046">
    <property type="entry name" value="CRYPTIC LOCI REGULATOR 2"/>
    <property type="match status" value="1"/>
</dbReference>
<feature type="region of interest" description="Disordered" evidence="1">
    <location>
        <begin position="247"/>
        <end position="286"/>
    </location>
</feature>
<feature type="compositionally biased region" description="Polar residues" evidence="1">
    <location>
        <begin position="205"/>
        <end position="222"/>
    </location>
</feature>
<feature type="compositionally biased region" description="Pro residues" evidence="1">
    <location>
        <begin position="563"/>
        <end position="574"/>
    </location>
</feature>
<evidence type="ECO:0000313" key="4">
    <source>
        <dbReference type="Proteomes" id="UP001465976"/>
    </source>
</evidence>
<keyword evidence="4" id="KW-1185">Reference proteome</keyword>
<dbReference type="Proteomes" id="UP001465976">
    <property type="component" value="Unassembled WGS sequence"/>
</dbReference>
<proteinExistence type="predicted"/>